<dbReference type="AlphaFoldDB" id="A0A1F4Q3A7"/>
<proteinExistence type="predicted"/>
<organism evidence="1 2">
    <name type="scientific">candidate division WOR-1 bacterium RIFCSPHIGHO2_01_FULL_53_15</name>
    <dbReference type="NCBI Taxonomy" id="1802564"/>
    <lineage>
        <taxon>Bacteria</taxon>
        <taxon>Bacillati</taxon>
        <taxon>Saganbacteria</taxon>
    </lineage>
</organism>
<dbReference type="EMBL" id="METM01000008">
    <property type="protein sequence ID" value="OGB90438.1"/>
    <property type="molecule type" value="Genomic_DNA"/>
</dbReference>
<sequence length="166" mass="18171">MQVGEQLLNMEHLAGARISRAAAFVNGQPLCFPPVAGDLQNPVQAVTALVELQAIVSQRVIDRNCLAQDFLPVLHDRKIRGISQRPAGGVELRVEIVQANRKNPARRGQFLPFFDLIVAGKAGQIAIDRPEINDEDAQMREERAPAIDIPLAFQQGHQPVVTAGEE</sequence>
<dbReference type="Proteomes" id="UP000178724">
    <property type="component" value="Unassembled WGS sequence"/>
</dbReference>
<gene>
    <name evidence="1" type="ORF">A2625_00620</name>
</gene>
<comment type="caution">
    <text evidence="1">The sequence shown here is derived from an EMBL/GenBank/DDBJ whole genome shotgun (WGS) entry which is preliminary data.</text>
</comment>
<reference evidence="1 2" key="1">
    <citation type="journal article" date="2016" name="Nat. Commun.">
        <title>Thousands of microbial genomes shed light on interconnected biogeochemical processes in an aquifer system.</title>
        <authorList>
            <person name="Anantharaman K."/>
            <person name="Brown C.T."/>
            <person name="Hug L.A."/>
            <person name="Sharon I."/>
            <person name="Castelle C.J."/>
            <person name="Probst A.J."/>
            <person name="Thomas B.C."/>
            <person name="Singh A."/>
            <person name="Wilkins M.J."/>
            <person name="Karaoz U."/>
            <person name="Brodie E.L."/>
            <person name="Williams K.H."/>
            <person name="Hubbard S.S."/>
            <person name="Banfield J.F."/>
        </authorList>
    </citation>
    <scope>NUCLEOTIDE SEQUENCE [LARGE SCALE GENOMIC DNA]</scope>
</reference>
<protein>
    <submittedName>
        <fullName evidence="1">Uncharacterized protein</fullName>
    </submittedName>
</protein>
<evidence type="ECO:0000313" key="1">
    <source>
        <dbReference type="EMBL" id="OGB90438.1"/>
    </source>
</evidence>
<accession>A0A1F4Q3A7</accession>
<name>A0A1F4Q3A7_UNCSA</name>
<evidence type="ECO:0000313" key="2">
    <source>
        <dbReference type="Proteomes" id="UP000178724"/>
    </source>
</evidence>